<dbReference type="InterPro" id="IPR050769">
    <property type="entry name" value="NAT_camello-type"/>
</dbReference>
<keyword evidence="1" id="KW-0808">Transferase</keyword>
<reference evidence="3" key="1">
    <citation type="submission" date="2020-12" db="EMBL/GenBank/DDBJ databases">
        <title>Clostridium thailandense sp. nov., a novel acetogenic bacterium isolated from peat land soil in Thailand.</title>
        <authorList>
            <person name="Chaikitkaew S."/>
            <person name="Birkeland N.K."/>
        </authorList>
    </citation>
    <scope>NUCLEOTIDE SEQUENCE</scope>
    <source>
        <strain evidence="3">PL3</strain>
    </source>
</reference>
<accession>A0A949TNF7</accession>
<evidence type="ECO:0000259" key="2">
    <source>
        <dbReference type="PROSITE" id="PS51186"/>
    </source>
</evidence>
<gene>
    <name evidence="3" type="ORF">I6U48_12145</name>
</gene>
<dbReference type="PROSITE" id="PS51186">
    <property type="entry name" value="GNAT"/>
    <property type="match status" value="1"/>
</dbReference>
<dbReference type="AlphaFoldDB" id="A0A949TNF7"/>
<feature type="domain" description="N-acetyltransferase" evidence="2">
    <location>
        <begin position="1"/>
        <end position="165"/>
    </location>
</feature>
<proteinExistence type="predicted"/>
<keyword evidence="4" id="KW-1185">Reference proteome</keyword>
<evidence type="ECO:0000313" key="3">
    <source>
        <dbReference type="EMBL" id="MBV7273662.1"/>
    </source>
</evidence>
<comment type="caution">
    <text evidence="3">The sequence shown here is derived from an EMBL/GenBank/DDBJ whole genome shotgun (WGS) entry which is preliminary data.</text>
</comment>
<dbReference type="PANTHER" id="PTHR13947:SF37">
    <property type="entry name" value="LD18367P"/>
    <property type="match status" value="1"/>
</dbReference>
<protein>
    <submittedName>
        <fullName evidence="3">GNAT family N-acetyltransferase</fullName>
    </submittedName>
</protein>
<sequence length="168" mass="19948">MMRKASIEDTKEIMEIIKETIAEMRTYNNTQWDESYPQEKDFINDIKREELYVTERDGKIVGFVCINKVEPDEYDELNWSLKEVCMVVHRMAVNPNYRRSGIGTELMKFADELALANNIKYLKTDTYSINTKMNALFKKCGYDLVGEMRFLSREKPFYCYEKILNNDK</sequence>
<dbReference type="Proteomes" id="UP000694308">
    <property type="component" value="Unassembled WGS sequence"/>
</dbReference>
<name>A0A949TNF7_9CLOT</name>
<dbReference type="Pfam" id="PF00583">
    <property type="entry name" value="Acetyltransf_1"/>
    <property type="match status" value="1"/>
</dbReference>
<dbReference type="GO" id="GO:0008080">
    <property type="term" value="F:N-acetyltransferase activity"/>
    <property type="evidence" value="ECO:0007669"/>
    <property type="project" value="InterPro"/>
</dbReference>
<evidence type="ECO:0000313" key="4">
    <source>
        <dbReference type="Proteomes" id="UP000694308"/>
    </source>
</evidence>
<evidence type="ECO:0000256" key="1">
    <source>
        <dbReference type="ARBA" id="ARBA00022679"/>
    </source>
</evidence>
<dbReference type="PANTHER" id="PTHR13947">
    <property type="entry name" value="GNAT FAMILY N-ACETYLTRANSFERASE"/>
    <property type="match status" value="1"/>
</dbReference>
<dbReference type="CDD" id="cd04301">
    <property type="entry name" value="NAT_SF"/>
    <property type="match status" value="1"/>
</dbReference>
<dbReference type="EMBL" id="JAEEGC010000052">
    <property type="protein sequence ID" value="MBV7273662.1"/>
    <property type="molecule type" value="Genomic_DNA"/>
</dbReference>
<organism evidence="3 4">
    <name type="scientific">Clostridium thailandense</name>
    <dbReference type="NCBI Taxonomy" id="2794346"/>
    <lineage>
        <taxon>Bacteria</taxon>
        <taxon>Bacillati</taxon>
        <taxon>Bacillota</taxon>
        <taxon>Clostridia</taxon>
        <taxon>Eubacteriales</taxon>
        <taxon>Clostridiaceae</taxon>
        <taxon>Clostridium</taxon>
    </lineage>
</organism>
<dbReference type="InterPro" id="IPR000182">
    <property type="entry name" value="GNAT_dom"/>
</dbReference>